<dbReference type="RefSeq" id="WP_135246587.1">
    <property type="nucleotide sequence ID" value="NZ_SIHO01000003.1"/>
</dbReference>
<reference evidence="1 2" key="1">
    <citation type="submission" date="2019-02" db="EMBL/GenBank/DDBJ databases">
        <title>Polymorphobacter sp. isolated from the lake at the Tibet of China.</title>
        <authorList>
            <person name="Li A."/>
        </authorList>
    </citation>
    <scope>NUCLEOTIDE SEQUENCE [LARGE SCALE GENOMIC DNA]</scope>
    <source>
        <strain evidence="1 2">DJ1R-1</strain>
    </source>
</reference>
<comment type="caution">
    <text evidence="1">The sequence shown here is derived from an EMBL/GenBank/DDBJ whole genome shotgun (WGS) entry which is preliminary data.</text>
</comment>
<dbReference type="OrthoDB" id="9810154at2"/>
<evidence type="ECO:0000313" key="2">
    <source>
        <dbReference type="Proteomes" id="UP000297737"/>
    </source>
</evidence>
<protein>
    <submittedName>
        <fullName evidence="1">Histidine phosphatase family protein</fullName>
    </submittedName>
</protein>
<dbReference type="PANTHER" id="PTHR47623:SF1">
    <property type="entry name" value="OS09G0287300 PROTEIN"/>
    <property type="match status" value="1"/>
</dbReference>
<dbReference type="SUPFAM" id="SSF53254">
    <property type="entry name" value="Phosphoglycerate mutase-like"/>
    <property type="match status" value="1"/>
</dbReference>
<organism evidence="1 2">
    <name type="scientific">Glacieibacterium arshaanense</name>
    <dbReference type="NCBI Taxonomy" id="2511025"/>
    <lineage>
        <taxon>Bacteria</taxon>
        <taxon>Pseudomonadati</taxon>
        <taxon>Pseudomonadota</taxon>
        <taxon>Alphaproteobacteria</taxon>
        <taxon>Sphingomonadales</taxon>
        <taxon>Sphingosinicellaceae</taxon>
        <taxon>Glacieibacterium</taxon>
    </lineage>
</organism>
<sequence>MKRLILLRHAKSGDDPVERDFDRQLSRRGQRAAMRIGQWFADEAVNFDAVVASPAQRVRETIEAFERGIGFGLEPRFEPRIYLASAATLLEVVQAADDKVERLLMVGHNPGLEDLVLLLAGDDDALRAEAEVKYPTATVAVLDCNVERWTDLDDGCAKLSAFVRPRDLDPALGPGS</sequence>
<evidence type="ECO:0000313" key="1">
    <source>
        <dbReference type="EMBL" id="TFU01083.1"/>
    </source>
</evidence>
<dbReference type="EMBL" id="SIHO01000003">
    <property type="protein sequence ID" value="TFU01083.1"/>
    <property type="molecule type" value="Genomic_DNA"/>
</dbReference>
<keyword evidence="2" id="KW-1185">Reference proteome</keyword>
<dbReference type="AlphaFoldDB" id="A0A4Y9EK02"/>
<dbReference type="PANTHER" id="PTHR47623">
    <property type="entry name" value="OS09G0287300 PROTEIN"/>
    <property type="match status" value="1"/>
</dbReference>
<accession>A0A4Y9EK02</accession>
<proteinExistence type="predicted"/>
<gene>
    <name evidence="1" type="ORF">EUV02_12270</name>
</gene>
<dbReference type="InterPro" id="IPR013078">
    <property type="entry name" value="His_Pase_superF_clade-1"/>
</dbReference>
<dbReference type="Pfam" id="PF00300">
    <property type="entry name" value="His_Phos_1"/>
    <property type="match status" value="1"/>
</dbReference>
<dbReference type="InterPro" id="IPR029033">
    <property type="entry name" value="His_PPase_superfam"/>
</dbReference>
<dbReference type="Gene3D" id="3.40.50.1240">
    <property type="entry name" value="Phosphoglycerate mutase-like"/>
    <property type="match status" value="1"/>
</dbReference>
<dbReference type="CDD" id="cd07040">
    <property type="entry name" value="HP"/>
    <property type="match status" value="1"/>
</dbReference>
<name>A0A4Y9EK02_9SPHN</name>
<dbReference type="Proteomes" id="UP000297737">
    <property type="component" value="Unassembled WGS sequence"/>
</dbReference>